<evidence type="ECO:0000313" key="2">
    <source>
        <dbReference type="EMBL" id="ONK66845.1"/>
    </source>
</evidence>
<protein>
    <submittedName>
        <fullName evidence="2">Uncharacterized protein</fullName>
    </submittedName>
</protein>
<sequence length="101" mass="11519">MRAVGDERTTWWREFMAHKRFDWVLKALEELPESLSLNGISYNILIKSNCAKGCHAYCSIAGVGLVSYGFTLIFYFPLDLIKFAVQYGLSGEAWNLRPPII</sequence>
<dbReference type="Proteomes" id="UP000243459">
    <property type="component" value="Chromosome 6"/>
</dbReference>
<accession>A0A5P1ELG9</accession>
<keyword evidence="3" id="KW-1185">Reference proteome</keyword>
<feature type="transmembrane region" description="Helical" evidence="1">
    <location>
        <begin position="56"/>
        <end position="76"/>
    </location>
</feature>
<organism evidence="2 3">
    <name type="scientific">Asparagus officinalis</name>
    <name type="common">Garden asparagus</name>
    <dbReference type="NCBI Taxonomy" id="4686"/>
    <lineage>
        <taxon>Eukaryota</taxon>
        <taxon>Viridiplantae</taxon>
        <taxon>Streptophyta</taxon>
        <taxon>Embryophyta</taxon>
        <taxon>Tracheophyta</taxon>
        <taxon>Spermatophyta</taxon>
        <taxon>Magnoliopsida</taxon>
        <taxon>Liliopsida</taxon>
        <taxon>Asparagales</taxon>
        <taxon>Asparagaceae</taxon>
        <taxon>Asparagoideae</taxon>
        <taxon>Asparagus</taxon>
    </lineage>
</organism>
<keyword evidence="1" id="KW-0472">Membrane</keyword>
<evidence type="ECO:0000256" key="1">
    <source>
        <dbReference type="SAM" id="Phobius"/>
    </source>
</evidence>
<dbReference type="Gramene" id="ONK66845">
    <property type="protein sequence ID" value="ONK66845"/>
    <property type="gene ID" value="A4U43_C06F12630"/>
</dbReference>
<dbReference type="EMBL" id="CM007386">
    <property type="protein sequence ID" value="ONK66845.1"/>
    <property type="molecule type" value="Genomic_DNA"/>
</dbReference>
<proteinExistence type="predicted"/>
<name>A0A5P1ELG9_ASPOF</name>
<keyword evidence="1" id="KW-0812">Transmembrane</keyword>
<dbReference type="AlphaFoldDB" id="A0A5P1ELG9"/>
<keyword evidence="1" id="KW-1133">Transmembrane helix</keyword>
<gene>
    <name evidence="2" type="ORF">A4U43_C06F12630</name>
</gene>
<reference evidence="3" key="1">
    <citation type="journal article" date="2017" name="Nat. Commun.">
        <title>The asparagus genome sheds light on the origin and evolution of a young Y chromosome.</title>
        <authorList>
            <person name="Harkess A."/>
            <person name="Zhou J."/>
            <person name="Xu C."/>
            <person name="Bowers J.E."/>
            <person name="Van der Hulst R."/>
            <person name="Ayyampalayam S."/>
            <person name="Mercati F."/>
            <person name="Riccardi P."/>
            <person name="McKain M.R."/>
            <person name="Kakrana A."/>
            <person name="Tang H."/>
            <person name="Ray J."/>
            <person name="Groenendijk J."/>
            <person name="Arikit S."/>
            <person name="Mathioni S.M."/>
            <person name="Nakano M."/>
            <person name="Shan H."/>
            <person name="Telgmann-Rauber A."/>
            <person name="Kanno A."/>
            <person name="Yue Z."/>
            <person name="Chen H."/>
            <person name="Li W."/>
            <person name="Chen Y."/>
            <person name="Xu X."/>
            <person name="Zhang Y."/>
            <person name="Luo S."/>
            <person name="Chen H."/>
            <person name="Gao J."/>
            <person name="Mao Z."/>
            <person name="Pires J.C."/>
            <person name="Luo M."/>
            <person name="Kudrna D."/>
            <person name="Wing R.A."/>
            <person name="Meyers B.C."/>
            <person name="Yi K."/>
            <person name="Kong H."/>
            <person name="Lavrijsen P."/>
            <person name="Sunseri F."/>
            <person name="Falavigna A."/>
            <person name="Ye Y."/>
            <person name="Leebens-Mack J.H."/>
            <person name="Chen G."/>
        </authorList>
    </citation>
    <scope>NUCLEOTIDE SEQUENCE [LARGE SCALE GENOMIC DNA]</scope>
    <source>
        <strain evidence="3">cv. DH0086</strain>
    </source>
</reference>
<evidence type="ECO:0000313" key="3">
    <source>
        <dbReference type="Proteomes" id="UP000243459"/>
    </source>
</evidence>